<evidence type="ECO:0000256" key="4">
    <source>
        <dbReference type="ARBA" id="ARBA00022833"/>
    </source>
</evidence>
<evidence type="ECO:0000256" key="1">
    <source>
        <dbReference type="ARBA" id="ARBA00022598"/>
    </source>
</evidence>
<evidence type="ECO:0000256" key="5">
    <source>
        <dbReference type="ARBA" id="ARBA00022840"/>
    </source>
</evidence>
<keyword evidence="7" id="KW-0648">Protein biosynthesis</keyword>
<dbReference type="GO" id="GO:0006424">
    <property type="term" value="P:glutamyl-tRNA aminoacylation"/>
    <property type="evidence" value="ECO:0007669"/>
    <property type="project" value="TreeGrafter"/>
</dbReference>
<evidence type="ECO:0000259" key="8">
    <source>
        <dbReference type="Pfam" id="PF00749"/>
    </source>
</evidence>
<dbReference type="EMBL" id="CP053085">
    <property type="protein sequence ID" value="QJR34736.1"/>
    <property type="molecule type" value="Genomic_DNA"/>
</dbReference>
<dbReference type="Gene3D" id="3.40.50.620">
    <property type="entry name" value="HUPs"/>
    <property type="match status" value="1"/>
</dbReference>
<evidence type="ECO:0000256" key="6">
    <source>
        <dbReference type="ARBA" id="ARBA00023146"/>
    </source>
</evidence>
<dbReference type="InterPro" id="IPR020058">
    <property type="entry name" value="Glu/Gln-tRNA-synth_Ib_cat-dom"/>
</dbReference>
<evidence type="ECO:0000313" key="10">
    <source>
        <dbReference type="Proteomes" id="UP000500938"/>
    </source>
</evidence>
<feature type="domain" description="Glutamyl/glutaminyl-tRNA synthetase class Ib catalytic" evidence="8">
    <location>
        <begin position="4"/>
        <end position="264"/>
    </location>
</feature>
<dbReference type="PANTHER" id="PTHR43311">
    <property type="entry name" value="GLUTAMATE--TRNA LIGASE"/>
    <property type="match status" value="1"/>
</dbReference>
<dbReference type="SUPFAM" id="SSF52374">
    <property type="entry name" value="Nucleotidylyl transferase"/>
    <property type="match status" value="1"/>
</dbReference>
<keyword evidence="4" id="KW-0862">Zinc</keyword>
<dbReference type="GO" id="GO:0004818">
    <property type="term" value="F:glutamate-tRNA ligase activity"/>
    <property type="evidence" value="ECO:0007669"/>
    <property type="project" value="TreeGrafter"/>
</dbReference>
<dbReference type="PROSITE" id="PS00178">
    <property type="entry name" value="AA_TRNA_LIGASE_I"/>
    <property type="match status" value="1"/>
</dbReference>
<keyword evidence="1 7" id="KW-0436">Ligase</keyword>
<dbReference type="KEGG" id="ggr:HKW67_04005"/>
<evidence type="ECO:0000256" key="2">
    <source>
        <dbReference type="ARBA" id="ARBA00022723"/>
    </source>
</evidence>
<accession>A0A6M4IMV2</accession>
<dbReference type="AlphaFoldDB" id="A0A6M4IMV2"/>
<proteinExistence type="inferred from homology"/>
<organism evidence="9 10">
    <name type="scientific">Gemmatimonas groenlandica</name>
    <dbReference type="NCBI Taxonomy" id="2732249"/>
    <lineage>
        <taxon>Bacteria</taxon>
        <taxon>Pseudomonadati</taxon>
        <taxon>Gemmatimonadota</taxon>
        <taxon>Gemmatimonadia</taxon>
        <taxon>Gemmatimonadales</taxon>
        <taxon>Gemmatimonadaceae</taxon>
        <taxon>Gemmatimonas</taxon>
    </lineage>
</organism>
<dbReference type="InterPro" id="IPR001412">
    <property type="entry name" value="aa-tRNA-synth_I_CS"/>
</dbReference>
<gene>
    <name evidence="9" type="ORF">HKW67_04005</name>
</gene>
<dbReference type="Proteomes" id="UP000500938">
    <property type="component" value="Chromosome"/>
</dbReference>
<name>A0A6M4IMV2_9BACT</name>
<reference evidence="9 10" key="1">
    <citation type="submission" date="2020-05" db="EMBL/GenBank/DDBJ databases">
        <title>Complete genome sequence of Gemmatimonas greenlandica TET16.</title>
        <authorList>
            <person name="Zeng Y."/>
        </authorList>
    </citation>
    <scope>NUCLEOTIDE SEQUENCE [LARGE SCALE GENOMIC DNA]</scope>
    <source>
        <strain evidence="9 10">TET16</strain>
    </source>
</reference>
<keyword evidence="3 7" id="KW-0547">Nucleotide-binding</keyword>
<dbReference type="InterPro" id="IPR000924">
    <property type="entry name" value="Glu/Gln-tRNA-synth"/>
</dbReference>
<dbReference type="PANTHER" id="PTHR43311:SF1">
    <property type="entry name" value="GLUTAMYL-Q TRNA(ASP) SYNTHETASE"/>
    <property type="match status" value="1"/>
</dbReference>
<evidence type="ECO:0000313" key="9">
    <source>
        <dbReference type="EMBL" id="QJR34736.1"/>
    </source>
</evidence>
<evidence type="ECO:0000256" key="3">
    <source>
        <dbReference type="ARBA" id="ARBA00022741"/>
    </source>
</evidence>
<dbReference type="InterPro" id="IPR049940">
    <property type="entry name" value="GluQ/Sye"/>
</dbReference>
<dbReference type="GO" id="GO:0005524">
    <property type="term" value="F:ATP binding"/>
    <property type="evidence" value="ECO:0007669"/>
    <property type="project" value="UniProtKB-KW"/>
</dbReference>
<dbReference type="PRINTS" id="PR00987">
    <property type="entry name" value="TRNASYNTHGLU"/>
</dbReference>
<dbReference type="RefSeq" id="WP_171224164.1">
    <property type="nucleotide sequence ID" value="NZ_CP053085.1"/>
</dbReference>
<keyword evidence="5 7" id="KW-0067">ATP-binding</keyword>
<keyword evidence="6 7" id="KW-0030">Aminoacyl-tRNA synthetase</keyword>
<keyword evidence="2" id="KW-0479">Metal-binding</keyword>
<evidence type="ECO:0000256" key="7">
    <source>
        <dbReference type="RuleBase" id="RU363037"/>
    </source>
</evidence>
<sequence>MAWRTRFAPAPTGYLHLGHVVNALHVWGLARAFGGEVLLRIEDHDRTRCRDEYEDALLDDLDWLGFAPDIGSTDSFRAARHDRAHAPRHTQRQSDNDARYAAALAALTACGLTYTCTCTRRDIARHAPRAPGEEPRYPGTCRDAHHADSESLARRARMADGDVPFDDGRLGPVQQSPAAQCGDVLVRDRHGQWTYQFAVVVDDMAHDIDVVIRGEDLLASTGRQLRLAAMLERQRPLSWWHHPLLVHPDGSKLSKANHDTSIRERRAAGAHAAGLLGEAAFLSGLLPAARDLSIDELPALFQSGVNAFSVS</sequence>
<dbReference type="InterPro" id="IPR014729">
    <property type="entry name" value="Rossmann-like_a/b/a_fold"/>
</dbReference>
<keyword evidence="10" id="KW-1185">Reference proteome</keyword>
<protein>
    <submittedName>
        <fullName evidence="9">tRNA glutamyl-Q(34) synthetase GluQRS</fullName>
    </submittedName>
</protein>
<dbReference type="Pfam" id="PF00749">
    <property type="entry name" value="tRNA-synt_1c"/>
    <property type="match status" value="1"/>
</dbReference>
<comment type="similarity">
    <text evidence="7">Belongs to the class-I aminoacyl-tRNA synthetase family.</text>
</comment>
<dbReference type="GO" id="GO:0005829">
    <property type="term" value="C:cytosol"/>
    <property type="evidence" value="ECO:0007669"/>
    <property type="project" value="TreeGrafter"/>
</dbReference>